<reference evidence="2 3" key="1">
    <citation type="submission" date="2014-04" db="EMBL/GenBank/DDBJ databases">
        <title>Evolutionary Origins and Diversification of the Mycorrhizal Mutualists.</title>
        <authorList>
            <consortium name="DOE Joint Genome Institute"/>
            <consortium name="Mycorrhizal Genomics Consortium"/>
            <person name="Kohler A."/>
            <person name="Kuo A."/>
            <person name="Nagy L.G."/>
            <person name="Floudas D."/>
            <person name="Copeland A."/>
            <person name="Barry K.W."/>
            <person name="Cichocki N."/>
            <person name="Veneault-Fourrey C."/>
            <person name="LaButti K."/>
            <person name="Lindquist E.A."/>
            <person name="Lipzen A."/>
            <person name="Lundell T."/>
            <person name="Morin E."/>
            <person name="Murat C."/>
            <person name="Riley R."/>
            <person name="Ohm R."/>
            <person name="Sun H."/>
            <person name="Tunlid A."/>
            <person name="Henrissat B."/>
            <person name="Grigoriev I.V."/>
            <person name="Hibbett D.S."/>
            <person name="Martin F."/>
        </authorList>
    </citation>
    <scope>NUCLEOTIDE SEQUENCE [LARGE SCALE GENOMIC DNA]</scope>
    <source>
        <strain evidence="2 3">Koide BX008</strain>
    </source>
</reference>
<dbReference type="HOGENOM" id="CLU_032662_0_0_1"/>
<proteinExistence type="predicted"/>
<dbReference type="InterPro" id="IPR037401">
    <property type="entry name" value="SnoaL-like"/>
</dbReference>
<name>A0A0C2TM21_AMAMK</name>
<dbReference type="EMBL" id="KN818229">
    <property type="protein sequence ID" value="KIL68194.1"/>
    <property type="molecule type" value="Genomic_DNA"/>
</dbReference>
<dbReference type="InterPro" id="IPR032710">
    <property type="entry name" value="NTF2-like_dom_sf"/>
</dbReference>
<gene>
    <name evidence="2" type="ORF">M378DRAFT_158735</name>
</gene>
<accession>A0A0C2TM21</accession>
<dbReference type="PANTHER" id="PTHR38436:SF3">
    <property type="entry name" value="CARBOXYMETHYLENEBUTENOLIDASE-RELATED"/>
    <property type="match status" value="1"/>
</dbReference>
<evidence type="ECO:0000313" key="3">
    <source>
        <dbReference type="Proteomes" id="UP000054549"/>
    </source>
</evidence>
<evidence type="ECO:0000259" key="1">
    <source>
        <dbReference type="Pfam" id="PF12680"/>
    </source>
</evidence>
<keyword evidence="3" id="KW-1185">Reference proteome</keyword>
<sequence length="402" mass="44363">MHTTTYDPNSPDEELVPLPAAPQISLSRGVILQPPLTRRGTGPGLIVFLPDRSKIRASTKPKVLDPEPVQKWAEEGFAVAAVTVSEIQGDITSTVEQCCNALVAFPQVDTKDKLAVLIYDENNVLSIVHAIADRKRPIVCVVAYGCLLVPSLPTQLHLHSSLEMRILAPEAVVYEYKASCPHFVLPQSADYDPGSASVAHTRTLTFLRSNLGGPIFDLEAIWDEHTYYEFEVRSVAKTMGTMVAEPYVNHVPTMAGGIGRQELTAFYRDHFIFSNPSDARLEPVSRTVGADRVIDEFIFHVTHNRMIDWLLPGVPPSGHKLTIPMLAVVNIRGDRLYHEHIWWDQGTVLRQAGLLPTHLPCHAHEGSRLLRIPIAGAESAAKLVDEASVPSNEMLGEYQGNQ</sequence>
<dbReference type="Proteomes" id="UP000054549">
    <property type="component" value="Unassembled WGS sequence"/>
</dbReference>
<organism evidence="2 3">
    <name type="scientific">Amanita muscaria (strain Koide BX008)</name>
    <dbReference type="NCBI Taxonomy" id="946122"/>
    <lineage>
        <taxon>Eukaryota</taxon>
        <taxon>Fungi</taxon>
        <taxon>Dikarya</taxon>
        <taxon>Basidiomycota</taxon>
        <taxon>Agaricomycotina</taxon>
        <taxon>Agaricomycetes</taxon>
        <taxon>Agaricomycetidae</taxon>
        <taxon>Agaricales</taxon>
        <taxon>Pluteineae</taxon>
        <taxon>Amanitaceae</taxon>
        <taxon>Amanita</taxon>
    </lineage>
</organism>
<dbReference type="SUPFAM" id="SSF54427">
    <property type="entry name" value="NTF2-like"/>
    <property type="match status" value="1"/>
</dbReference>
<protein>
    <recommendedName>
        <fullName evidence="1">SnoaL-like domain-containing protein</fullName>
    </recommendedName>
</protein>
<dbReference type="Pfam" id="PF12680">
    <property type="entry name" value="SnoaL_2"/>
    <property type="match status" value="1"/>
</dbReference>
<dbReference type="InterPro" id="IPR009959">
    <property type="entry name" value="Cyclase_SnoaL-like"/>
</dbReference>
<dbReference type="AlphaFoldDB" id="A0A0C2TM21"/>
<dbReference type="GO" id="GO:0030638">
    <property type="term" value="P:polyketide metabolic process"/>
    <property type="evidence" value="ECO:0007669"/>
    <property type="project" value="InterPro"/>
</dbReference>
<dbReference type="STRING" id="946122.A0A0C2TM21"/>
<dbReference type="PANTHER" id="PTHR38436">
    <property type="entry name" value="POLYKETIDE CYCLASE SNOAL-LIKE DOMAIN"/>
    <property type="match status" value="1"/>
</dbReference>
<evidence type="ECO:0000313" key="2">
    <source>
        <dbReference type="EMBL" id="KIL68194.1"/>
    </source>
</evidence>
<dbReference type="Gene3D" id="3.10.450.50">
    <property type="match status" value="1"/>
</dbReference>
<feature type="domain" description="SnoaL-like" evidence="1">
    <location>
        <begin position="229"/>
        <end position="336"/>
    </location>
</feature>
<dbReference type="OrthoDB" id="5440at2759"/>
<dbReference type="InParanoid" id="A0A0C2TM21"/>